<dbReference type="PANTHER" id="PTHR37423">
    <property type="entry name" value="SOLUBLE LYTIC MUREIN TRANSGLYCOSYLASE-RELATED"/>
    <property type="match status" value="1"/>
</dbReference>
<comment type="caution">
    <text evidence="3">The sequence shown here is derived from an EMBL/GenBank/DDBJ whole genome shotgun (WGS) entry which is preliminary data.</text>
</comment>
<dbReference type="InterPro" id="IPR008939">
    <property type="entry name" value="Lytic_TGlycosylase_superhlx_U"/>
</dbReference>
<feature type="domain" description="Transglycosylase SLT" evidence="2">
    <location>
        <begin position="576"/>
        <end position="688"/>
    </location>
</feature>
<dbReference type="InterPro" id="IPR008258">
    <property type="entry name" value="Transglycosylase_SLT_dom_1"/>
</dbReference>
<dbReference type="Proteomes" id="UP001442494">
    <property type="component" value="Unassembled WGS sequence"/>
</dbReference>
<evidence type="ECO:0000313" key="3">
    <source>
        <dbReference type="EMBL" id="MEP0866035.1"/>
    </source>
</evidence>
<reference evidence="3 4" key="1">
    <citation type="submission" date="2022-04" db="EMBL/GenBank/DDBJ databases">
        <title>Positive selection, recombination, and allopatry shape intraspecific diversity of widespread and dominant cyanobacteria.</title>
        <authorList>
            <person name="Wei J."/>
            <person name="Shu W."/>
            <person name="Hu C."/>
        </authorList>
    </citation>
    <scope>NUCLEOTIDE SEQUENCE [LARGE SCALE GENOMIC DNA]</scope>
    <source>
        <strain evidence="3 4">GB2-A5</strain>
    </source>
</reference>
<protein>
    <submittedName>
        <fullName evidence="3">Transglycosylase SLT domain-containing protein</fullName>
    </submittedName>
</protein>
<accession>A0ABV0JRD8</accession>
<sequence length="735" mass="82465">MLKQRKTQISLAVGAGLLALVAGATLSVPQLTSLLGKLMVNIQPQEQSSQNQGSQSAPSVLPLASLPAAQREAQLEAIASSNQSIERNRARYLLASDLIDSKQGKKALKLLEGLESDYPVMAPYIALKRAQAYELAGDTQAQTTRQNLVKQYPDSPAAAEALYVLGKKNPKYWDSAIASFPSHPRTVEIVRTRLSKNPNQPQLLLMLVKYAGKEPGIFAVQDRLVTLDAAAKKQGTTLLKPEDWEAIAFNYWENRSYEKASIAYARAPQTARNAYRAARGLQLSGKTPQARIAYSSLISKFPDAEETGLGLRRLAELVKPLEALPYLDRVISNFPDEAGEALLAKSKILEQLGSSQSASDARQLMLTKYASSDIAAEYRWKVAQQQAQLGDFREAWKWAQPITINNPDNILAPRAGFWVGKWATKLGKQQEAKAAFEHVLAKYPQSYYAWRSAVLLGWDVGDFTTVRQLSPQVVRPIEHPVLPAGSEKLKELYQLGQHRDAWMLWQAEFQNRMQPTVAEQFTEGIMQLGLGNYLKGISYISTLEDRETPAELEEYKAFRQQPVYWHSLYPFPYLEIIESWAQQRQLNPLLVTALIRQESRFESKIRSVAGAVGLMQVMPGTGKWVAEKIGIKQFNTENPNDNVKLGTWFLDFTHKEYNNNSLLAVASYNAGPGNVSKWLKQKGSIDPDEFVEEIPFDETKGYVRQVFGNYWNYLRLYNPEVSKLVEKHSGVQILR</sequence>
<organism evidence="3 4">
    <name type="scientific">Funiculus sociatus GB2-A5</name>
    <dbReference type="NCBI Taxonomy" id="2933946"/>
    <lineage>
        <taxon>Bacteria</taxon>
        <taxon>Bacillati</taxon>
        <taxon>Cyanobacteriota</taxon>
        <taxon>Cyanophyceae</taxon>
        <taxon>Coleofasciculales</taxon>
        <taxon>Coleofasciculaceae</taxon>
        <taxon>Funiculus</taxon>
    </lineage>
</organism>
<dbReference type="SUPFAM" id="SSF48435">
    <property type="entry name" value="Bacterial muramidases"/>
    <property type="match status" value="1"/>
</dbReference>
<dbReference type="Gene3D" id="1.25.40.10">
    <property type="entry name" value="Tetratricopeptide repeat domain"/>
    <property type="match status" value="3"/>
</dbReference>
<dbReference type="InterPro" id="IPR011990">
    <property type="entry name" value="TPR-like_helical_dom_sf"/>
</dbReference>
<evidence type="ECO:0000313" key="4">
    <source>
        <dbReference type="Proteomes" id="UP001442494"/>
    </source>
</evidence>
<gene>
    <name evidence="3" type="ORF">NDI37_16325</name>
</gene>
<dbReference type="Pfam" id="PF13174">
    <property type="entry name" value="TPR_6"/>
    <property type="match status" value="3"/>
</dbReference>
<evidence type="ECO:0000259" key="2">
    <source>
        <dbReference type="Pfam" id="PF01464"/>
    </source>
</evidence>
<dbReference type="InterPro" id="IPR019734">
    <property type="entry name" value="TPR_rpt"/>
</dbReference>
<dbReference type="SUPFAM" id="SSF53955">
    <property type="entry name" value="Lysozyme-like"/>
    <property type="match status" value="1"/>
</dbReference>
<dbReference type="EMBL" id="JAMPKK010000036">
    <property type="protein sequence ID" value="MEP0866035.1"/>
    <property type="molecule type" value="Genomic_DNA"/>
</dbReference>
<dbReference type="PANTHER" id="PTHR37423:SF5">
    <property type="entry name" value="SOLUBLE LYTIC MUREIN TRANSGLYCOSYLASE"/>
    <property type="match status" value="1"/>
</dbReference>
<keyword evidence="4" id="KW-1185">Reference proteome</keyword>
<evidence type="ECO:0000256" key="1">
    <source>
        <dbReference type="ARBA" id="ARBA00022729"/>
    </source>
</evidence>
<proteinExistence type="predicted"/>
<dbReference type="CDD" id="cd13401">
    <property type="entry name" value="Slt70-like"/>
    <property type="match status" value="1"/>
</dbReference>
<dbReference type="Gene3D" id="1.10.530.10">
    <property type="match status" value="1"/>
</dbReference>
<keyword evidence="1" id="KW-0732">Signal</keyword>
<dbReference type="Pfam" id="PF01464">
    <property type="entry name" value="SLT"/>
    <property type="match status" value="1"/>
</dbReference>
<dbReference type="InterPro" id="IPR023346">
    <property type="entry name" value="Lysozyme-like_dom_sf"/>
</dbReference>
<dbReference type="RefSeq" id="WP_190419506.1">
    <property type="nucleotide sequence ID" value="NZ_JAMPKK010000036.1"/>
</dbReference>
<name>A0ABV0JRD8_9CYAN</name>